<dbReference type="Pfam" id="PF09808">
    <property type="entry name" value="SNAPC1"/>
    <property type="match status" value="1"/>
</dbReference>
<proteinExistence type="predicted"/>
<reference evidence="2" key="1">
    <citation type="submission" date="2022-07" db="EMBL/GenBank/DDBJ databases">
        <title>Phylogenomic reconstructions and comparative analyses of Kickxellomycotina fungi.</title>
        <authorList>
            <person name="Reynolds N.K."/>
            <person name="Stajich J.E."/>
            <person name="Barry K."/>
            <person name="Grigoriev I.V."/>
            <person name="Crous P."/>
            <person name="Smith M.E."/>
        </authorList>
    </citation>
    <scope>NUCLEOTIDE SEQUENCE</scope>
    <source>
        <strain evidence="2">RSA 861</strain>
    </source>
</reference>
<dbReference type="EMBL" id="JANBPT010002033">
    <property type="protein sequence ID" value="KAJ1904008.1"/>
    <property type="molecule type" value="Genomic_DNA"/>
</dbReference>
<organism evidence="2 3">
    <name type="scientific">Tieghemiomyces parasiticus</name>
    <dbReference type="NCBI Taxonomy" id="78921"/>
    <lineage>
        <taxon>Eukaryota</taxon>
        <taxon>Fungi</taxon>
        <taxon>Fungi incertae sedis</taxon>
        <taxon>Zoopagomycota</taxon>
        <taxon>Kickxellomycotina</taxon>
        <taxon>Dimargaritomycetes</taxon>
        <taxon>Dimargaritales</taxon>
        <taxon>Dimargaritaceae</taxon>
        <taxon>Tieghemiomyces</taxon>
    </lineage>
</organism>
<evidence type="ECO:0000313" key="2">
    <source>
        <dbReference type="EMBL" id="KAJ1904008.1"/>
    </source>
</evidence>
<protein>
    <submittedName>
        <fullName evidence="2">Uncharacterized protein</fullName>
    </submittedName>
</protein>
<accession>A0A9W7ZLM4</accession>
<comment type="caution">
    <text evidence="2">The sequence shown here is derived from an EMBL/GenBank/DDBJ whole genome shotgun (WGS) entry which is preliminary data.</text>
</comment>
<name>A0A9W7ZLM4_9FUNG</name>
<keyword evidence="3" id="KW-1185">Reference proteome</keyword>
<dbReference type="InterPro" id="IPR019188">
    <property type="entry name" value="SNAPC1"/>
</dbReference>
<gene>
    <name evidence="2" type="ORF">IWQ60_012507</name>
</gene>
<dbReference type="Proteomes" id="UP001150569">
    <property type="component" value="Unassembled WGS sequence"/>
</dbReference>
<dbReference type="AlphaFoldDB" id="A0A9W7ZLM4"/>
<evidence type="ECO:0000313" key="3">
    <source>
        <dbReference type="Proteomes" id="UP001150569"/>
    </source>
</evidence>
<evidence type="ECO:0000256" key="1">
    <source>
        <dbReference type="SAM" id="MobiDB-lite"/>
    </source>
</evidence>
<dbReference type="OrthoDB" id="20127at2759"/>
<feature type="non-terminal residue" evidence="2">
    <location>
        <position position="1"/>
    </location>
</feature>
<sequence>YWKPDAPLGTQIAILYALYLFYATQPRLYDLVPIPLDLDTADRFLDFHARCLDLDLEDAIYVYEELQTENAFMLCAYVNPFPGYIASTRSAEDCLIGGKLLQIEDELATAPHLAPLLRCELGDHSAGPPFAGHTPTDGDGPRTAPVEDPPDTLVDLAERYRQLKQALIPTPEAQSALSEACRPFGGNGTDFQTAASEFILDARPDEFAAKYAATLQDELTQRAARLKAWNPYFFRAVQRLVDEGETSGGAADGQVETAKWAKARRAD</sequence>
<feature type="region of interest" description="Disordered" evidence="1">
    <location>
        <begin position="245"/>
        <end position="267"/>
    </location>
</feature>